<evidence type="ECO:0000313" key="3">
    <source>
        <dbReference type="Proteomes" id="UP000516437"/>
    </source>
</evidence>
<dbReference type="GO" id="GO:0080183">
    <property type="term" value="P:response to photooxidative stress"/>
    <property type="evidence" value="ECO:0007669"/>
    <property type="project" value="InterPro"/>
</dbReference>
<dbReference type="EMBL" id="RXIC02000020">
    <property type="protein sequence ID" value="KAB1221597.1"/>
    <property type="molecule type" value="Genomic_DNA"/>
</dbReference>
<sequence length="233" mass="26119">MLKKSRRSESKVNPGQASDLADDHYDDHKSAEDNPAITKQPAEIQLHRSKSCAEGRTNAPPDELTRRLPKPNAEDVEPCDRGFKCGLLLYSLFARVFGQRKEGRARKQEAEVIEEVISRTVSLERFECGSWASSAICRSSDEGGDSKHHFFDLPMELIRTGVTDYANSPVTAAFVFDKDRKGILKKSRSTKSEEKAGRHVRFSTSCPDSPVSCVSPRLLKAREDFVTFLEARE</sequence>
<dbReference type="OrthoDB" id="1880037at2759"/>
<feature type="region of interest" description="Disordered" evidence="1">
    <location>
        <begin position="187"/>
        <end position="208"/>
    </location>
</feature>
<organism evidence="2 3">
    <name type="scientific">Morella rubra</name>
    <name type="common">Chinese bayberry</name>
    <dbReference type="NCBI Taxonomy" id="262757"/>
    <lineage>
        <taxon>Eukaryota</taxon>
        <taxon>Viridiplantae</taxon>
        <taxon>Streptophyta</taxon>
        <taxon>Embryophyta</taxon>
        <taxon>Tracheophyta</taxon>
        <taxon>Spermatophyta</taxon>
        <taxon>Magnoliopsida</taxon>
        <taxon>eudicotyledons</taxon>
        <taxon>Gunneridae</taxon>
        <taxon>Pentapetalae</taxon>
        <taxon>rosids</taxon>
        <taxon>fabids</taxon>
        <taxon>Fagales</taxon>
        <taxon>Myricaceae</taxon>
        <taxon>Morella</taxon>
    </lineage>
</organism>
<dbReference type="PANTHER" id="PTHR33672">
    <property type="entry name" value="YCF3-INTERACTING PROTEIN 1, CHLOROPLASTIC"/>
    <property type="match status" value="1"/>
</dbReference>
<comment type="caution">
    <text evidence="2">The sequence shown here is derived from an EMBL/GenBank/DDBJ whole genome shotgun (WGS) entry which is preliminary data.</text>
</comment>
<dbReference type="GO" id="GO:0009535">
    <property type="term" value="C:chloroplast thylakoid membrane"/>
    <property type="evidence" value="ECO:0007669"/>
    <property type="project" value="InterPro"/>
</dbReference>
<dbReference type="Proteomes" id="UP000516437">
    <property type="component" value="Chromosome 2"/>
</dbReference>
<dbReference type="AlphaFoldDB" id="A0A6A1WCC6"/>
<proteinExistence type="predicted"/>
<accession>A0A6A1WCC6</accession>
<evidence type="ECO:0000313" key="2">
    <source>
        <dbReference type="EMBL" id="KAB1221597.1"/>
    </source>
</evidence>
<dbReference type="InterPro" id="IPR040340">
    <property type="entry name" value="CEST/Y3IP1"/>
</dbReference>
<gene>
    <name evidence="2" type="ORF">CJ030_MR2G006845</name>
</gene>
<protein>
    <submittedName>
        <fullName evidence="2">Uncharacterized protein</fullName>
    </submittedName>
</protein>
<keyword evidence="3" id="KW-1185">Reference proteome</keyword>
<dbReference type="GO" id="GO:0048564">
    <property type="term" value="P:photosystem I assembly"/>
    <property type="evidence" value="ECO:0007669"/>
    <property type="project" value="InterPro"/>
</dbReference>
<dbReference type="PANTHER" id="PTHR33672:SF24">
    <property type="entry name" value="OS01G0798600 PROTEIN"/>
    <property type="match status" value="1"/>
</dbReference>
<name>A0A6A1WCC6_9ROSI</name>
<reference evidence="2 3" key="1">
    <citation type="journal article" date="2019" name="Plant Biotechnol. J.">
        <title>The red bayberry genome and genetic basis of sex determination.</title>
        <authorList>
            <person name="Jia H.M."/>
            <person name="Jia H.J."/>
            <person name="Cai Q.L."/>
            <person name="Wang Y."/>
            <person name="Zhao H.B."/>
            <person name="Yang W.F."/>
            <person name="Wang G.Y."/>
            <person name="Li Y.H."/>
            <person name="Zhan D.L."/>
            <person name="Shen Y.T."/>
            <person name="Niu Q.F."/>
            <person name="Chang L."/>
            <person name="Qiu J."/>
            <person name="Zhao L."/>
            <person name="Xie H.B."/>
            <person name="Fu W.Y."/>
            <person name="Jin J."/>
            <person name="Li X.W."/>
            <person name="Jiao Y."/>
            <person name="Zhou C.C."/>
            <person name="Tu T."/>
            <person name="Chai C.Y."/>
            <person name="Gao J.L."/>
            <person name="Fan L.J."/>
            <person name="van de Weg E."/>
            <person name="Wang J.Y."/>
            <person name="Gao Z.S."/>
        </authorList>
    </citation>
    <scope>NUCLEOTIDE SEQUENCE [LARGE SCALE GENOMIC DNA]</scope>
    <source>
        <tissue evidence="2">Leaves</tissue>
    </source>
</reference>
<feature type="compositionally biased region" description="Basic and acidic residues" evidence="1">
    <location>
        <begin position="21"/>
        <end position="32"/>
    </location>
</feature>
<feature type="region of interest" description="Disordered" evidence="1">
    <location>
        <begin position="1"/>
        <end position="76"/>
    </location>
</feature>
<evidence type="ECO:0000256" key="1">
    <source>
        <dbReference type="SAM" id="MobiDB-lite"/>
    </source>
</evidence>